<accession>A0A0E0EED6</accession>
<comment type="similarity">
    <text evidence="1 4">Belongs to the plant dirigent protein family.</text>
</comment>
<dbReference type="eggNOG" id="ENOG502QRR3">
    <property type="taxonomic scope" value="Eukaryota"/>
</dbReference>
<keyword evidence="4" id="KW-0732">Signal</keyword>
<organism evidence="5">
    <name type="scientific">Oryza meridionalis</name>
    <dbReference type="NCBI Taxonomy" id="40149"/>
    <lineage>
        <taxon>Eukaryota</taxon>
        <taxon>Viridiplantae</taxon>
        <taxon>Streptophyta</taxon>
        <taxon>Embryophyta</taxon>
        <taxon>Tracheophyta</taxon>
        <taxon>Spermatophyta</taxon>
        <taxon>Magnoliopsida</taxon>
        <taxon>Liliopsida</taxon>
        <taxon>Poales</taxon>
        <taxon>Poaceae</taxon>
        <taxon>BOP clade</taxon>
        <taxon>Oryzoideae</taxon>
        <taxon>Oryzeae</taxon>
        <taxon>Oryzinae</taxon>
        <taxon>Oryza</taxon>
    </lineage>
</organism>
<comment type="subcellular location">
    <subcellularLocation>
        <location evidence="4">Secreted</location>
        <location evidence="4">Extracellular space</location>
        <location evidence="4">Apoplast</location>
    </subcellularLocation>
</comment>
<evidence type="ECO:0000256" key="4">
    <source>
        <dbReference type="RuleBase" id="RU363099"/>
    </source>
</evidence>
<feature type="signal peptide" evidence="4">
    <location>
        <begin position="1"/>
        <end position="27"/>
    </location>
</feature>
<sequence>MASSSSTSSPLPVLLLLVLLTASSAAGEDVAAAAGRDKLTHIRVYMHERFAGANATALAVVPSPLGASEAFGRVAVLDDELRDGPDPASSALIGRFQGVIAGTSLPGTAAPPAASFHSAISLVFTAGEHAGSTLAMVGPVLGFAGAIERPLVGGTGAFRMARGYCVMTAVAAASTAVSVVFETDLFVLLHKP</sequence>
<comment type="subunit">
    <text evidence="2 4">Homodimer.</text>
</comment>
<dbReference type="PANTHER" id="PTHR21495">
    <property type="entry name" value="NUCLEOPORIN-RELATED"/>
    <property type="match status" value="1"/>
</dbReference>
<dbReference type="EnsemblPlants" id="OMERI07G18610.1">
    <property type="protein sequence ID" value="OMERI07G18610.1"/>
    <property type="gene ID" value="OMERI07G18610"/>
</dbReference>
<protein>
    <recommendedName>
        <fullName evidence="4">Dirigent protein</fullName>
    </recommendedName>
</protein>
<dbReference type="AlphaFoldDB" id="A0A0E0EED6"/>
<evidence type="ECO:0000256" key="1">
    <source>
        <dbReference type="ARBA" id="ARBA00010746"/>
    </source>
</evidence>
<evidence type="ECO:0000313" key="6">
    <source>
        <dbReference type="Proteomes" id="UP000008021"/>
    </source>
</evidence>
<dbReference type="Proteomes" id="UP000008021">
    <property type="component" value="Chromosome 7"/>
</dbReference>
<reference evidence="5" key="1">
    <citation type="submission" date="2015-04" db="UniProtKB">
        <authorList>
            <consortium name="EnsemblPlants"/>
        </authorList>
    </citation>
    <scope>IDENTIFICATION</scope>
</reference>
<dbReference type="Gene3D" id="2.40.480.10">
    <property type="entry name" value="Allene oxide cyclase-like"/>
    <property type="match status" value="1"/>
</dbReference>
<dbReference type="InterPro" id="IPR044859">
    <property type="entry name" value="Allene_oxi_cyc_Dirigent"/>
</dbReference>
<keyword evidence="4" id="KW-0052">Apoplast</keyword>
<dbReference type="HOGENOM" id="CLU_087111_7_0_1"/>
<keyword evidence="6" id="KW-1185">Reference proteome</keyword>
<feature type="chain" id="PRO_5008190842" description="Dirigent protein" evidence="4">
    <location>
        <begin position="28"/>
        <end position="192"/>
    </location>
</feature>
<reference evidence="5" key="2">
    <citation type="submission" date="2018-05" db="EMBL/GenBank/DDBJ databases">
        <title>OmerRS3 (Oryza meridionalis Reference Sequence Version 3).</title>
        <authorList>
            <person name="Zhang J."/>
            <person name="Kudrna D."/>
            <person name="Lee S."/>
            <person name="Talag J."/>
            <person name="Welchert J."/>
            <person name="Wing R.A."/>
        </authorList>
    </citation>
    <scope>NUCLEOTIDE SEQUENCE [LARGE SCALE GENOMIC DNA]</scope>
    <source>
        <strain evidence="5">cv. OR44</strain>
    </source>
</reference>
<dbReference type="STRING" id="40149.A0A0E0EED6"/>
<keyword evidence="3 4" id="KW-0964">Secreted</keyword>
<name>A0A0E0EED6_9ORYZ</name>
<dbReference type="GO" id="GO:0048046">
    <property type="term" value="C:apoplast"/>
    <property type="evidence" value="ECO:0007669"/>
    <property type="project" value="UniProtKB-SubCell"/>
</dbReference>
<evidence type="ECO:0000256" key="2">
    <source>
        <dbReference type="ARBA" id="ARBA00011738"/>
    </source>
</evidence>
<proteinExistence type="inferred from homology"/>
<dbReference type="GO" id="GO:0009699">
    <property type="term" value="P:phenylpropanoid biosynthetic process"/>
    <property type="evidence" value="ECO:0007669"/>
    <property type="project" value="UniProtKB-ARBA"/>
</dbReference>
<dbReference type="InterPro" id="IPR004265">
    <property type="entry name" value="Dirigent"/>
</dbReference>
<evidence type="ECO:0000256" key="3">
    <source>
        <dbReference type="ARBA" id="ARBA00022525"/>
    </source>
</evidence>
<evidence type="ECO:0000313" key="5">
    <source>
        <dbReference type="EnsemblPlants" id="OMERI07G18610.1"/>
    </source>
</evidence>
<dbReference type="Gramene" id="OMERI07G18610.1">
    <property type="protein sequence ID" value="OMERI07G18610.1"/>
    <property type="gene ID" value="OMERI07G18610"/>
</dbReference>
<dbReference type="Pfam" id="PF03018">
    <property type="entry name" value="Dirigent"/>
    <property type="match status" value="1"/>
</dbReference>
<comment type="function">
    <text evidence="4">Dirigent proteins impart stereoselectivity on the phenoxy radical-coupling reaction, yielding optically active lignans from two molecules of coniferyl alcohol in the biosynthesis of lignans, flavonolignans, and alkaloids and thus plays a central role in plant secondary metabolism.</text>
</comment>